<evidence type="ECO:0000256" key="7">
    <source>
        <dbReference type="SAM" id="MobiDB-lite"/>
    </source>
</evidence>
<dbReference type="SUPFAM" id="SSF46458">
    <property type="entry name" value="Globin-like"/>
    <property type="match status" value="1"/>
</dbReference>
<evidence type="ECO:0000259" key="9">
    <source>
        <dbReference type="PROSITE" id="PS50125"/>
    </source>
</evidence>
<dbReference type="EMBL" id="HBHU01011402">
    <property type="protein sequence ID" value="CAE0025440.1"/>
    <property type="molecule type" value="Transcribed_RNA"/>
</dbReference>
<dbReference type="CDD" id="cd07302">
    <property type="entry name" value="CHD"/>
    <property type="match status" value="1"/>
</dbReference>
<dbReference type="GO" id="GO:0035556">
    <property type="term" value="P:intracellular signal transduction"/>
    <property type="evidence" value="ECO:0007669"/>
    <property type="project" value="InterPro"/>
</dbReference>
<dbReference type="GO" id="GO:0005886">
    <property type="term" value="C:plasma membrane"/>
    <property type="evidence" value="ECO:0007669"/>
    <property type="project" value="TreeGrafter"/>
</dbReference>
<sequence length="581" mass="64590">MKKGLAGASWWHELARWRCYYMGLVFAYGSWLVGYFFQTQELRAPDSPFLGPTFRAVEETLHGLMAHLPATALIGAAFGAGVGMHALQVRGLCPCQLAFRWADEHLFGGAERRRRQLMPFSPYIDELMFQEQASVRESTLFRRLDRWSHKKLGVSGGDALKALIDKLYEAVLADARLAPMFDEPLVSMQWLKHHQYQFLSRLFQQENAETVYTGRSLQAAHSRLAFDKGLKPWHLDCLFEDLAAVMAALDIPRDIQQDAVAVLSKFRPIFEQLADLAERLEADIGSPFCSPTSQEESPVKAGAEENGDRHGDPHLRAPGALDSSSGSEDSDQSQQEDGVGRDSKSSSGGGSGVGTRRPRRSLDRRKSLTSKSTINHLSEEYECLTVLFADMVAFTKLCRNQEPRMIMHMLNDLFESFDAMLPLFDVEKIETVGDCYVLVGGMTGSRAGLTEEQRREEDRIGVRNVLNMAKAMIATAKGLRRIDDGAPIQLRIGIHSGPCVSGVIGIEKPRLCLFGDTINVASRMESTGAAGRIHVSKQTAELVPEYRWEPVPLHIKGKGEMETFFTQDVLTPRTSLAPIDG</sequence>
<evidence type="ECO:0000256" key="1">
    <source>
        <dbReference type="ARBA" id="ARBA00004370"/>
    </source>
</evidence>
<keyword evidence="2 8" id="KW-0812">Transmembrane</keyword>
<evidence type="ECO:0000313" key="10">
    <source>
        <dbReference type="EMBL" id="CAE0025440.1"/>
    </source>
</evidence>
<evidence type="ECO:0000256" key="8">
    <source>
        <dbReference type="SAM" id="Phobius"/>
    </source>
</evidence>
<dbReference type="GO" id="GO:0001653">
    <property type="term" value="F:peptide receptor activity"/>
    <property type="evidence" value="ECO:0007669"/>
    <property type="project" value="TreeGrafter"/>
</dbReference>
<keyword evidence="5 8" id="KW-0472">Membrane</keyword>
<accession>A0A7S3E4J2</accession>
<proteinExistence type="predicted"/>
<dbReference type="InterPro" id="IPR009050">
    <property type="entry name" value="Globin-like_sf"/>
</dbReference>
<dbReference type="GO" id="GO:0007168">
    <property type="term" value="P:receptor guanylyl cyclase signaling pathway"/>
    <property type="evidence" value="ECO:0007669"/>
    <property type="project" value="TreeGrafter"/>
</dbReference>
<dbReference type="InterPro" id="IPR001054">
    <property type="entry name" value="A/G_cyclase"/>
</dbReference>
<dbReference type="CDD" id="cd00454">
    <property type="entry name" value="TrHb1_N"/>
    <property type="match status" value="1"/>
</dbReference>
<reference evidence="10" key="1">
    <citation type="submission" date="2021-01" db="EMBL/GenBank/DDBJ databases">
        <authorList>
            <person name="Corre E."/>
            <person name="Pelletier E."/>
            <person name="Niang G."/>
            <person name="Scheremetjew M."/>
            <person name="Finn R."/>
            <person name="Kale V."/>
            <person name="Holt S."/>
            <person name="Cochrane G."/>
            <person name="Meng A."/>
            <person name="Brown T."/>
            <person name="Cohen L."/>
        </authorList>
    </citation>
    <scope>NUCLEOTIDE SEQUENCE</scope>
    <source>
        <strain evidence="10">RCC856</strain>
    </source>
</reference>
<feature type="region of interest" description="Disordered" evidence="7">
    <location>
        <begin position="285"/>
        <end position="370"/>
    </location>
</feature>
<gene>
    <name evidence="10" type="ORF">CLAU1311_LOCUS7443</name>
</gene>
<dbReference type="SMART" id="SM00044">
    <property type="entry name" value="CYCc"/>
    <property type="match status" value="1"/>
</dbReference>
<name>A0A7S3E4J2_9CHLO</name>
<dbReference type="GO" id="GO:0019825">
    <property type="term" value="F:oxygen binding"/>
    <property type="evidence" value="ECO:0007669"/>
    <property type="project" value="InterPro"/>
</dbReference>
<dbReference type="GO" id="GO:0000166">
    <property type="term" value="F:nucleotide binding"/>
    <property type="evidence" value="ECO:0007669"/>
    <property type="project" value="UniProtKB-KW"/>
</dbReference>
<dbReference type="AlphaFoldDB" id="A0A7S3E4J2"/>
<keyword evidence="6" id="KW-0456">Lyase</keyword>
<dbReference type="InterPro" id="IPR050401">
    <property type="entry name" value="Cyclic_nucleotide_synthase"/>
</dbReference>
<evidence type="ECO:0000256" key="3">
    <source>
        <dbReference type="ARBA" id="ARBA00022741"/>
    </source>
</evidence>
<dbReference type="Pfam" id="PF00211">
    <property type="entry name" value="Guanylate_cyc"/>
    <property type="match status" value="1"/>
</dbReference>
<feature type="compositionally biased region" description="Basic and acidic residues" evidence="7">
    <location>
        <begin position="302"/>
        <end position="315"/>
    </location>
</feature>
<dbReference type="PROSITE" id="PS50125">
    <property type="entry name" value="GUANYLATE_CYCLASE_2"/>
    <property type="match status" value="1"/>
</dbReference>
<feature type="domain" description="Guanylate cyclase" evidence="9">
    <location>
        <begin position="385"/>
        <end position="525"/>
    </location>
</feature>
<keyword evidence="3" id="KW-0547">Nucleotide-binding</keyword>
<dbReference type="SUPFAM" id="SSF55073">
    <property type="entry name" value="Nucleotide cyclase"/>
    <property type="match status" value="1"/>
</dbReference>
<dbReference type="InterPro" id="IPR029787">
    <property type="entry name" value="Nucleotide_cyclase"/>
</dbReference>
<dbReference type="PANTHER" id="PTHR11920:SF335">
    <property type="entry name" value="GUANYLATE CYCLASE"/>
    <property type="match status" value="1"/>
</dbReference>
<evidence type="ECO:0000256" key="4">
    <source>
        <dbReference type="ARBA" id="ARBA00022989"/>
    </source>
</evidence>
<dbReference type="InterPro" id="IPR012292">
    <property type="entry name" value="Globin/Proto"/>
</dbReference>
<comment type="subcellular location">
    <subcellularLocation>
        <location evidence="1">Membrane</location>
    </subcellularLocation>
</comment>
<dbReference type="Gene3D" id="1.10.490.10">
    <property type="entry name" value="Globins"/>
    <property type="match status" value="1"/>
</dbReference>
<dbReference type="GO" id="GO:0004016">
    <property type="term" value="F:adenylate cyclase activity"/>
    <property type="evidence" value="ECO:0007669"/>
    <property type="project" value="TreeGrafter"/>
</dbReference>
<dbReference type="Gene3D" id="3.30.70.1230">
    <property type="entry name" value="Nucleotide cyclase"/>
    <property type="match status" value="1"/>
</dbReference>
<evidence type="ECO:0000256" key="5">
    <source>
        <dbReference type="ARBA" id="ARBA00023136"/>
    </source>
</evidence>
<dbReference type="PANTHER" id="PTHR11920">
    <property type="entry name" value="GUANYLYL CYCLASE"/>
    <property type="match status" value="1"/>
</dbReference>
<dbReference type="GO" id="GO:0020037">
    <property type="term" value="F:heme binding"/>
    <property type="evidence" value="ECO:0007669"/>
    <property type="project" value="InterPro"/>
</dbReference>
<evidence type="ECO:0000256" key="2">
    <source>
        <dbReference type="ARBA" id="ARBA00022692"/>
    </source>
</evidence>
<keyword evidence="4 8" id="KW-1133">Transmembrane helix</keyword>
<organism evidence="10">
    <name type="scientific">Chloropicon laureae</name>
    <dbReference type="NCBI Taxonomy" id="464258"/>
    <lineage>
        <taxon>Eukaryota</taxon>
        <taxon>Viridiplantae</taxon>
        <taxon>Chlorophyta</taxon>
        <taxon>Chloropicophyceae</taxon>
        <taxon>Chloropicales</taxon>
        <taxon>Chloropicaceae</taxon>
        <taxon>Chloropicon</taxon>
    </lineage>
</organism>
<dbReference type="GO" id="GO:0004383">
    <property type="term" value="F:guanylate cyclase activity"/>
    <property type="evidence" value="ECO:0007669"/>
    <property type="project" value="TreeGrafter"/>
</dbReference>
<protein>
    <recommendedName>
        <fullName evidence="9">Guanylate cyclase domain-containing protein</fullName>
    </recommendedName>
</protein>
<feature type="compositionally biased region" description="Low complexity" evidence="7">
    <location>
        <begin position="322"/>
        <end position="337"/>
    </location>
</feature>
<evidence type="ECO:0000256" key="6">
    <source>
        <dbReference type="ARBA" id="ARBA00023239"/>
    </source>
</evidence>
<feature type="transmembrane region" description="Helical" evidence="8">
    <location>
        <begin position="20"/>
        <end position="37"/>
    </location>
</feature>